<keyword evidence="4" id="KW-1185">Reference proteome</keyword>
<evidence type="ECO:0000256" key="2">
    <source>
        <dbReference type="SAM" id="Phobius"/>
    </source>
</evidence>
<evidence type="ECO:0000313" key="3">
    <source>
        <dbReference type="EMBL" id="GGO54503.1"/>
    </source>
</evidence>
<keyword evidence="2" id="KW-0472">Membrane</keyword>
<keyword evidence="2" id="KW-0812">Transmembrane</keyword>
<proteinExistence type="predicted"/>
<keyword evidence="2" id="KW-1133">Transmembrane helix</keyword>
<feature type="compositionally biased region" description="Basic residues" evidence="1">
    <location>
        <begin position="92"/>
        <end position="113"/>
    </location>
</feature>
<evidence type="ECO:0008006" key="5">
    <source>
        <dbReference type="Google" id="ProtNLM"/>
    </source>
</evidence>
<accession>A0ABQ2MLG2</accession>
<feature type="transmembrane region" description="Helical" evidence="2">
    <location>
        <begin position="6"/>
        <end position="28"/>
    </location>
</feature>
<gene>
    <name evidence="3" type="ORF">GCM10012287_43590</name>
</gene>
<protein>
    <recommendedName>
        <fullName evidence="5">Secreted protein</fullName>
    </recommendedName>
</protein>
<feature type="region of interest" description="Disordered" evidence="1">
    <location>
        <begin position="62"/>
        <end position="113"/>
    </location>
</feature>
<sequence length="113" mass="12035">MPVGEFVAYLAVAASLAAVMAFFGWLAAVARRRGVAGRALSDATSVVCEPFYVTAHESHHEVKAQAARKAPVPSPGDQPGAFARASGLPLPRRGRRTPGRFARRVRRLRGGGR</sequence>
<dbReference type="EMBL" id="BMMP01000015">
    <property type="protein sequence ID" value="GGO54503.1"/>
    <property type="molecule type" value="Genomic_DNA"/>
</dbReference>
<comment type="caution">
    <text evidence="3">The sequence shown here is derived from an EMBL/GenBank/DDBJ whole genome shotgun (WGS) entry which is preliminary data.</text>
</comment>
<name>A0ABQ2MLG2_9ACTN</name>
<evidence type="ECO:0000313" key="4">
    <source>
        <dbReference type="Proteomes" id="UP000631535"/>
    </source>
</evidence>
<evidence type="ECO:0000256" key="1">
    <source>
        <dbReference type="SAM" id="MobiDB-lite"/>
    </source>
</evidence>
<reference evidence="4" key="1">
    <citation type="journal article" date="2019" name="Int. J. Syst. Evol. Microbiol.">
        <title>The Global Catalogue of Microorganisms (GCM) 10K type strain sequencing project: providing services to taxonomists for standard genome sequencing and annotation.</title>
        <authorList>
            <consortium name="The Broad Institute Genomics Platform"/>
            <consortium name="The Broad Institute Genome Sequencing Center for Infectious Disease"/>
            <person name="Wu L."/>
            <person name="Ma J."/>
        </authorList>
    </citation>
    <scope>NUCLEOTIDE SEQUENCE [LARGE SCALE GENOMIC DNA]</scope>
    <source>
        <strain evidence="4">CGMCC 4.7178</strain>
    </source>
</reference>
<dbReference type="Proteomes" id="UP000631535">
    <property type="component" value="Unassembled WGS sequence"/>
</dbReference>
<organism evidence="3 4">
    <name type="scientific">Streptomyces daqingensis</name>
    <dbReference type="NCBI Taxonomy" id="1472640"/>
    <lineage>
        <taxon>Bacteria</taxon>
        <taxon>Bacillati</taxon>
        <taxon>Actinomycetota</taxon>
        <taxon>Actinomycetes</taxon>
        <taxon>Kitasatosporales</taxon>
        <taxon>Streptomycetaceae</taxon>
        <taxon>Streptomyces</taxon>
    </lineage>
</organism>